<organism evidence="1 2">
    <name type="scientific">Merdimonas faecis</name>
    <dbReference type="NCBI Taxonomy" id="1653435"/>
    <lineage>
        <taxon>Bacteria</taxon>
        <taxon>Bacillati</taxon>
        <taxon>Bacillota</taxon>
        <taxon>Clostridia</taxon>
        <taxon>Lachnospirales</taxon>
        <taxon>Lachnospiraceae</taxon>
        <taxon>Merdimonas</taxon>
    </lineage>
</organism>
<evidence type="ECO:0000313" key="1">
    <source>
        <dbReference type="EMBL" id="HJH50311.1"/>
    </source>
</evidence>
<evidence type="ECO:0008006" key="3">
    <source>
        <dbReference type="Google" id="ProtNLM"/>
    </source>
</evidence>
<reference evidence="1" key="1">
    <citation type="journal article" date="2021" name="PeerJ">
        <title>Extensive microbial diversity within the chicken gut microbiome revealed by metagenomics and culture.</title>
        <authorList>
            <person name="Gilroy R."/>
            <person name="Ravi A."/>
            <person name="Getino M."/>
            <person name="Pursley I."/>
            <person name="Horton D.L."/>
            <person name="Alikhan N.F."/>
            <person name="Baker D."/>
            <person name="Gharbi K."/>
            <person name="Hall N."/>
            <person name="Watson M."/>
            <person name="Adriaenssens E.M."/>
            <person name="Foster-Nyarko E."/>
            <person name="Jarju S."/>
            <person name="Secka A."/>
            <person name="Antonio M."/>
            <person name="Oren A."/>
            <person name="Chaudhuri R.R."/>
            <person name="La Ragione R."/>
            <person name="Hildebrand F."/>
            <person name="Pallen M.J."/>
        </authorList>
    </citation>
    <scope>NUCLEOTIDE SEQUENCE</scope>
    <source>
        <strain evidence="1">USAMLcec4-12693</strain>
    </source>
</reference>
<evidence type="ECO:0000313" key="2">
    <source>
        <dbReference type="Proteomes" id="UP000813420"/>
    </source>
</evidence>
<protein>
    <recommendedName>
        <fullName evidence="3">tRNA_anti-like</fullName>
    </recommendedName>
</protein>
<dbReference type="EMBL" id="DYXE01000077">
    <property type="protein sequence ID" value="HJH50311.1"/>
    <property type="molecule type" value="Genomic_DNA"/>
</dbReference>
<sequence length="152" mass="16810">MAGRRKWIVVLSVILVLLLIVAGLCYVKGWSFTGNKDGAGEREHWQEVLSKEVLEQYDSGVSYKELVEEPEKYQQKTTVVLSGTAEAVSDAQGGSRQVDFQTEDGRLIAYAEDKTGNLEIEQGKEYVICGHFQGMDVSGEVPMVQALVIEPL</sequence>
<dbReference type="RefSeq" id="WP_270645330.1">
    <property type="nucleotide sequence ID" value="NZ_DYXE01000077.1"/>
</dbReference>
<dbReference type="Proteomes" id="UP000813420">
    <property type="component" value="Unassembled WGS sequence"/>
</dbReference>
<dbReference type="AlphaFoldDB" id="A0A9D3AJY7"/>
<comment type="caution">
    <text evidence="1">The sequence shown here is derived from an EMBL/GenBank/DDBJ whole genome shotgun (WGS) entry which is preliminary data.</text>
</comment>
<accession>A0A9D3AJY7</accession>
<reference evidence="1" key="2">
    <citation type="submission" date="2021-09" db="EMBL/GenBank/DDBJ databases">
        <authorList>
            <person name="Gilroy R."/>
        </authorList>
    </citation>
    <scope>NUCLEOTIDE SEQUENCE</scope>
    <source>
        <strain evidence="1">USAMLcec4-12693</strain>
    </source>
</reference>
<proteinExistence type="predicted"/>
<name>A0A9D3AJY7_9FIRM</name>
<gene>
    <name evidence="1" type="ORF">K8V39_08610</name>
</gene>